<reference evidence="15 16" key="1">
    <citation type="journal article" date="2004" name="Nature">
        <title>Genome evolution in yeasts.</title>
        <authorList>
            <consortium name="Genolevures"/>
            <person name="Dujon B."/>
            <person name="Sherman D."/>
            <person name="Fischer G."/>
            <person name="Durrens P."/>
            <person name="Casaregola S."/>
            <person name="Lafontaine I."/>
            <person name="de Montigny J."/>
            <person name="Marck C."/>
            <person name="Neuveglise C."/>
            <person name="Talla E."/>
            <person name="Goffard N."/>
            <person name="Frangeul L."/>
            <person name="Aigle M."/>
            <person name="Anthouard V."/>
            <person name="Babour A."/>
            <person name="Barbe V."/>
            <person name="Barnay S."/>
            <person name="Blanchin S."/>
            <person name="Beckerich J.M."/>
            <person name="Beyne E."/>
            <person name="Bleykasten C."/>
            <person name="Boisrame A."/>
            <person name="Boyer J."/>
            <person name="Cattolico L."/>
            <person name="Confanioleri F."/>
            <person name="de Daruvar A."/>
            <person name="Despons L."/>
            <person name="Fabre E."/>
            <person name="Fairhead C."/>
            <person name="Ferry-Dumazet H."/>
            <person name="Groppi A."/>
            <person name="Hantraye F."/>
            <person name="Hennequin C."/>
            <person name="Jauniaux N."/>
            <person name="Joyet P."/>
            <person name="Kachouri R."/>
            <person name="Kerrest A."/>
            <person name="Koszul R."/>
            <person name="Lemaire M."/>
            <person name="Lesur I."/>
            <person name="Ma L."/>
            <person name="Muller H."/>
            <person name="Nicaud J.M."/>
            <person name="Nikolski M."/>
            <person name="Oztas S."/>
            <person name="Ozier-Kalogeropoulos O."/>
            <person name="Pellenz S."/>
            <person name="Potier S."/>
            <person name="Richard G.F."/>
            <person name="Straub M.L."/>
            <person name="Suleau A."/>
            <person name="Swennene D."/>
            <person name="Tekaia F."/>
            <person name="Wesolowski-Louvel M."/>
            <person name="Westhof E."/>
            <person name="Wirth B."/>
            <person name="Zeniou-Meyer M."/>
            <person name="Zivanovic I."/>
            <person name="Bolotin-Fukuhara M."/>
            <person name="Thierry A."/>
            <person name="Bouchier C."/>
            <person name="Caudron B."/>
            <person name="Scarpelli C."/>
            <person name="Gaillardin C."/>
            <person name="Weissenbach J."/>
            <person name="Wincker P."/>
            <person name="Souciet J.L."/>
        </authorList>
    </citation>
    <scope>NUCLEOTIDE SEQUENCE [LARGE SCALE GENOMIC DNA]</scope>
    <source>
        <strain evidence="16">ATCC 8585 / CBS 2359 / DSM 70799 / NBRC 1267 / NRRL Y-1140 / WM37</strain>
    </source>
</reference>
<evidence type="ECO:0000256" key="6">
    <source>
        <dbReference type="ARBA" id="ARBA00023125"/>
    </source>
</evidence>
<dbReference type="EC" id="5.6.2.4" evidence="9"/>
<dbReference type="GO" id="GO:0000725">
    <property type="term" value="P:recombinational repair"/>
    <property type="evidence" value="ECO:0007669"/>
    <property type="project" value="TreeGrafter"/>
</dbReference>
<dbReference type="InParanoid" id="Q6CK20"/>
<dbReference type="Pfam" id="PF13361">
    <property type="entry name" value="UvrD_C"/>
    <property type="match status" value="1"/>
</dbReference>
<evidence type="ECO:0000256" key="2">
    <source>
        <dbReference type="ARBA" id="ARBA00022741"/>
    </source>
</evidence>
<feature type="compositionally biased region" description="Basic and acidic residues" evidence="12">
    <location>
        <begin position="1029"/>
        <end position="1038"/>
    </location>
</feature>
<dbReference type="Proteomes" id="UP000000598">
    <property type="component" value="Chromosome F"/>
</dbReference>
<evidence type="ECO:0000259" key="14">
    <source>
        <dbReference type="PROSITE" id="PS51217"/>
    </source>
</evidence>
<dbReference type="Pfam" id="PF00580">
    <property type="entry name" value="UvrD-helicase"/>
    <property type="match status" value="1"/>
</dbReference>
<evidence type="ECO:0000256" key="8">
    <source>
        <dbReference type="ARBA" id="ARBA00034617"/>
    </source>
</evidence>
<dbReference type="GO" id="GO:0043138">
    <property type="term" value="F:3'-5' DNA helicase activity"/>
    <property type="evidence" value="ECO:0007669"/>
    <property type="project" value="UniProtKB-EC"/>
</dbReference>
<dbReference type="Gene3D" id="3.40.50.300">
    <property type="entry name" value="P-loop containing nucleotide triphosphate hydrolases"/>
    <property type="match status" value="2"/>
</dbReference>
<dbReference type="GO" id="GO:0016787">
    <property type="term" value="F:hydrolase activity"/>
    <property type="evidence" value="ECO:0007669"/>
    <property type="project" value="UniProtKB-UniRule"/>
</dbReference>
<proteinExistence type="inferred from homology"/>
<gene>
    <name evidence="15" type="ORF">KLLA0_F14234g</name>
</gene>
<dbReference type="AlphaFoldDB" id="Q6CK20"/>
<keyword evidence="3 11" id="KW-0378">Hydrolase</keyword>
<feature type="compositionally biased region" description="Basic residues" evidence="12">
    <location>
        <begin position="990"/>
        <end position="1010"/>
    </location>
</feature>
<keyword evidence="7" id="KW-0413">Isomerase</keyword>
<keyword evidence="6" id="KW-0238">DNA-binding</keyword>
<evidence type="ECO:0000256" key="3">
    <source>
        <dbReference type="ARBA" id="ARBA00022801"/>
    </source>
</evidence>
<evidence type="ECO:0000256" key="9">
    <source>
        <dbReference type="ARBA" id="ARBA00034808"/>
    </source>
</evidence>
<dbReference type="Gene3D" id="1.10.10.160">
    <property type="match status" value="1"/>
</dbReference>
<evidence type="ECO:0000256" key="11">
    <source>
        <dbReference type="PROSITE-ProRule" id="PRU00560"/>
    </source>
</evidence>
<feature type="domain" description="UvrD-like helicase C-terminal" evidence="14">
    <location>
        <begin position="314"/>
        <end position="636"/>
    </location>
</feature>
<dbReference type="PROSITE" id="PS51198">
    <property type="entry name" value="UVRD_HELICASE_ATP_BIND"/>
    <property type="match status" value="1"/>
</dbReference>
<dbReference type="Gene3D" id="1.10.486.10">
    <property type="entry name" value="PCRA, domain 4"/>
    <property type="match status" value="1"/>
</dbReference>
<feature type="compositionally biased region" description="Polar residues" evidence="12">
    <location>
        <begin position="868"/>
        <end position="883"/>
    </location>
</feature>
<evidence type="ECO:0000256" key="10">
    <source>
        <dbReference type="ARBA" id="ARBA00048988"/>
    </source>
</evidence>
<organism evidence="15 16">
    <name type="scientific">Kluyveromyces lactis (strain ATCC 8585 / CBS 2359 / DSM 70799 / NBRC 1267 / NRRL Y-1140 / WM37)</name>
    <name type="common">Yeast</name>
    <name type="synonym">Candida sphaerica</name>
    <dbReference type="NCBI Taxonomy" id="284590"/>
    <lineage>
        <taxon>Eukaryota</taxon>
        <taxon>Fungi</taxon>
        <taxon>Dikarya</taxon>
        <taxon>Ascomycota</taxon>
        <taxon>Saccharomycotina</taxon>
        <taxon>Saccharomycetes</taxon>
        <taxon>Saccharomycetales</taxon>
        <taxon>Saccharomycetaceae</taxon>
        <taxon>Kluyveromyces</taxon>
    </lineage>
</organism>
<evidence type="ECO:0000256" key="5">
    <source>
        <dbReference type="ARBA" id="ARBA00022840"/>
    </source>
</evidence>
<dbReference type="InterPro" id="IPR014016">
    <property type="entry name" value="UvrD-like_ATP-bd"/>
</dbReference>
<dbReference type="PANTHER" id="PTHR11070">
    <property type="entry name" value="UVRD / RECB / PCRA DNA HELICASE FAMILY MEMBER"/>
    <property type="match status" value="1"/>
</dbReference>
<dbReference type="PaxDb" id="284590-Q6CK20"/>
<dbReference type="GO" id="GO:0005524">
    <property type="term" value="F:ATP binding"/>
    <property type="evidence" value="ECO:0007669"/>
    <property type="project" value="UniProtKB-UniRule"/>
</dbReference>
<dbReference type="HOGENOM" id="CLU_004585_4_0_1"/>
<dbReference type="PROSITE" id="PS51217">
    <property type="entry name" value="UVRD_HELICASE_CTER"/>
    <property type="match status" value="1"/>
</dbReference>
<evidence type="ECO:0000256" key="4">
    <source>
        <dbReference type="ARBA" id="ARBA00022806"/>
    </source>
</evidence>
<feature type="compositionally biased region" description="Polar residues" evidence="12">
    <location>
        <begin position="961"/>
        <end position="972"/>
    </location>
</feature>
<keyword evidence="2 11" id="KW-0547">Nucleotide-binding</keyword>
<dbReference type="InterPro" id="IPR013986">
    <property type="entry name" value="DExx_box_DNA_helicase_dom_sf"/>
</dbReference>
<dbReference type="EMBL" id="CR382126">
    <property type="protein sequence ID" value="CAG98427.1"/>
    <property type="molecule type" value="Genomic_DNA"/>
</dbReference>
<comment type="similarity">
    <text evidence="1">Belongs to the helicase family. UvrD subfamily.</text>
</comment>
<evidence type="ECO:0000313" key="16">
    <source>
        <dbReference type="Proteomes" id="UP000000598"/>
    </source>
</evidence>
<dbReference type="GO" id="GO:0005634">
    <property type="term" value="C:nucleus"/>
    <property type="evidence" value="ECO:0007669"/>
    <property type="project" value="TreeGrafter"/>
</dbReference>
<evidence type="ECO:0000259" key="13">
    <source>
        <dbReference type="PROSITE" id="PS51198"/>
    </source>
</evidence>
<dbReference type="eggNOG" id="KOG2108">
    <property type="taxonomic scope" value="Eukaryota"/>
</dbReference>
<dbReference type="InterPro" id="IPR000212">
    <property type="entry name" value="DNA_helicase_UvrD/REP"/>
</dbReference>
<dbReference type="GO" id="GO:0003677">
    <property type="term" value="F:DNA binding"/>
    <property type="evidence" value="ECO:0007669"/>
    <property type="project" value="UniProtKB-KW"/>
</dbReference>
<name>Q6CK20_KLULA</name>
<evidence type="ECO:0000256" key="12">
    <source>
        <dbReference type="SAM" id="MobiDB-lite"/>
    </source>
</evidence>
<protein>
    <recommendedName>
        <fullName evidence="9">DNA 3'-5' helicase</fullName>
        <ecNumber evidence="9">5.6.2.4</ecNumber>
    </recommendedName>
</protein>
<comment type="catalytic activity">
    <reaction evidence="8">
        <text>Couples ATP hydrolysis with the unwinding of duplex DNA by translocating in the 3'-5' direction.</text>
        <dbReference type="EC" id="5.6.2.4"/>
    </reaction>
</comment>
<comment type="catalytic activity">
    <reaction evidence="10">
        <text>ATP + H2O = ADP + phosphate + H(+)</text>
        <dbReference type="Rhea" id="RHEA:13065"/>
        <dbReference type="ChEBI" id="CHEBI:15377"/>
        <dbReference type="ChEBI" id="CHEBI:15378"/>
        <dbReference type="ChEBI" id="CHEBI:30616"/>
        <dbReference type="ChEBI" id="CHEBI:43474"/>
        <dbReference type="ChEBI" id="CHEBI:456216"/>
        <dbReference type="EC" id="5.6.2.4"/>
    </reaction>
</comment>
<dbReference type="OMA" id="FFVAQTR"/>
<dbReference type="FunCoup" id="Q6CK20">
    <property type="interactions" value="283"/>
</dbReference>
<dbReference type="STRING" id="284590.Q6CK20"/>
<dbReference type="PANTHER" id="PTHR11070:SF2">
    <property type="entry name" value="ATP-DEPENDENT DNA HELICASE SRS2"/>
    <property type="match status" value="1"/>
</dbReference>
<feature type="region of interest" description="Disordered" evidence="12">
    <location>
        <begin position="863"/>
        <end position="887"/>
    </location>
</feature>
<keyword evidence="5 11" id="KW-0067">ATP-binding</keyword>
<keyword evidence="16" id="KW-1185">Reference proteome</keyword>
<feature type="binding site" evidence="11">
    <location>
        <begin position="33"/>
        <end position="40"/>
    </location>
    <ligand>
        <name>ATP</name>
        <dbReference type="ChEBI" id="CHEBI:30616"/>
    </ligand>
</feature>
<feature type="region of interest" description="Disordered" evidence="12">
    <location>
        <begin position="658"/>
        <end position="705"/>
    </location>
</feature>
<feature type="region of interest" description="Disordered" evidence="12">
    <location>
        <begin position="961"/>
        <end position="1038"/>
    </location>
</feature>
<dbReference type="InterPro" id="IPR014017">
    <property type="entry name" value="DNA_helicase_UvrD-like_C"/>
</dbReference>
<accession>Q6CK20</accession>
<keyword evidence="4 11" id="KW-0347">Helicase</keyword>
<evidence type="ECO:0000313" key="15">
    <source>
        <dbReference type="EMBL" id="CAG98427.1"/>
    </source>
</evidence>
<feature type="domain" description="UvrD-like helicase ATP-binding" evidence="13">
    <location>
        <begin position="12"/>
        <end position="313"/>
    </location>
</feature>
<sequence length="1064" mass="121847">MSLAASDVYLSNLNDAQRKAVIYDYTKALQIIAGPGTGKTKVLTARFAYLVLSQKINAEEIIMTTFTRKAAEEMKERLVPVLVSNGISPHGLKIGTFHSICWKLLKEKGFLIGKEKIERATTEKIKSILEELIVEMPDQIRDYACTKSYKNEVSLCRLKNNQWQVHPDMILKRISELKADAITPEKYEQQAIFDEALLHFYQQYQAKLSKEHLIDFDDVMLYSFELLSKHRVWKNIKHVLVDEFQDTNLLQIHLIFQFARGSHHSCEGVTVVGDPDQGIYGFRSALSHNFQTMIELCPIEYDQIVLKENYRSAQAILDISETVIKQQKSGRDNREPLRAQFVTDNKPVYMSFPSDDTEAYTITKEILYLKAIPGLFKYKDFAILVRLKRSLRTFENALIAHKIPYVIQKGYTFWELKECKAIIRYMSMICNDDDWESLKRTINYPNRGVGETTVGKIAAAFEKESTAEKNETAFSFLQKIARDSVKINISNSSMIGIKDYVNIIEQVRKFFSEIYSDAGKSTIADAFEKFYVLTGLRGQYKPEKKSGSIASDDQSTEKEAHRHLNVLNVKNYFSTFKIPLGDGDGEPRIVDLIGFCHEFVSFTDLYTFNEDNDNDVKDDHETKDAVVLSTIHASKGLEWPVVFVPQCVEGLLPSYYKDSSDMPAPDEDSDENMAVGDAYNEPTDSQDDNRDGKNPSSPTKKKSRTSFSEERRMFFVALTRAKYLLYITTVEKEATSFKSRFLKNEVIELCDDTLKCFESIEHLFKLYYTLKVQIPNQDRISYDQLIKDYYNYGFNSRQLLFWKDNKYSHVDLPNMTENTIGIVTKKNEIESELCSALPRVNKTNTTRKTVHVRPGELIIKQERGTPPLFNSPSKLSPTPNMSPTKMPPLTREETRELDVLLSDNEFLPEAPSQAPPIKSESDYTAAEILHNKDESIIDNRPILTSARILASAIKQELSQSIPNIDAPSTETPSIKEENDTAFKGNVPKKPSTKSNKKRERRQRKEQHHPRPQSSSGSVKKTNKILSRKVKLEPKSTNDILLKLEKAKQRKEEWDGEIIDLRSSQ</sequence>
<evidence type="ECO:0000256" key="7">
    <source>
        <dbReference type="ARBA" id="ARBA00023235"/>
    </source>
</evidence>
<dbReference type="SUPFAM" id="SSF52540">
    <property type="entry name" value="P-loop containing nucleoside triphosphate hydrolases"/>
    <property type="match status" value="1"/>
</dbReference>
<evidence type="ECO:0000256" key="1">
    <source>
        <dbReference type="ARBA" id="ARBA00009922"/>
    </source>
</evidence>
<dbReference type="KEGG" id="kla:KLLA0_F14234g"/>
<dbReference type="InterPro" id="IPR027417">
    <property type="entry name" value="P-loop_NTPase"/>
</dbReference>
<dbReference type="CDD" id="cd17932">
    <property type="entry name" value="DEXQc_UvrD"/>
    <property type="match status" value="1"/>
</dbReference>